<evidence type="ECO:0008006" key="5">
    <source>
        <dbReference type="Google" id="ProtNLM"/>
    </source>
</evidence>
<feature type="transmembrane region" description="Helical" evidence="2">
    <location>
        <begin position="6"/>
        <end position="29"/>
    </location>
</feature>
<dbReference type="Proteomes" id="UP000675554">
    <property type="component" value="Unassembled WGS sequence"/>
</dbReference>
<gene>
    <name evidence="3" type="ORF">KDA82_09015</name>
</gene>
<evidence type="ECO:0000313" key="4">
    <source>
        <dbReference type="Proteomes" id="UP000675554"/>
    </source>
</evidence>
<accession>A0A8T4IRG8</accession>
<keyword evidence="2" id="KW-1133">Transmembrane helix</keyword>
<keyword evidence="4" id="KW-1185">Reference proteome</keyword>
<dbReference type="AlphaFoldDB" id="A0A8T4IRG8"/>
<reference evidence="3" key="1">
    <citation type="submission" date="2021-04" db="EMBL/GenBank/DDBJ databases">
        <title>Sequencing of actinobacteria type strains.</title>
        <authorList>
            <person name="Nguyen G.-S."/>
            <person name="Wentzel A."/>
        </authorList>
    </citation>
    <scope>NUCLEOTIDE SEQUENCE</scope>
    <source>
        <strain evidence="3">DSM 42095</strain>
    </source>
</reference>
<protein>
    <recommendedName>
        <fullName evidence="5">Secreted protein</fullName>
    </recommendedName>
</protein>
<evidence type="ECO:0000256" key="2">
    <source>
        <dbReference type="SAM" id="Phobius"/>
    </source>
</evidence>
<feature type="region of interest" description="Disordered" evidence="1">
    <location>
        <begin position="73"/>
        <end position="96"/>
    </location>
</feature>
<organism evidence="3 4">
    <name type="scientific">Streptomyces daliensis</name>
    <dbReference type="NCBI Taxonomy" id="299421"/>
    <lineage>
        <taxon>Bacteria</taxon>
        <taxon>Bacillati</taxon>
        <taxon>Actinomycetota</taxon>
        <taxon>Actinomycetes</taxon>
        <taxon>Kitasatosporales</taxon>
        <taxon>Streptomycetaceae</taxon>
        <taxon>Streptomyces</taxon>
    </lineage>
</organism>
<evidence type="ECO:0000313" key="3">
    <source>
        <dbReference type="EMBL" id="MBR7673153.1"/>
    </source>
</evidence>
<dbReference type="EMBL" id="JAGSMN010000177">
    <property type="protein sequence ID" value="MBR7673153.1"/>
    <property type="molecule type" value="Genomic_DNA"/>
</dbReference>
<name>A0A8T4IRG8_9ACTN</name>
<proteinExistence type="predicted"/>
<comment type="caution">
    <text evidence="3">The sequence shown here is derived from an EMBL/GenBank/DDBJ whole genome shotgun (WGS) entry which is preliminary data.</text>
</comment>
<evidence type="ECO:0000256" key="1">
    <source>
        <dbReference type="SAM" id="MobiDB-lite"/>
    </source>
</evidence>
<keyword evidence="2" id="KW-0472">Membrane</keyword>
<sequence>MDAFLPFLPFLFLAGGLAAVLGFFTWLAARVRRRGLAGGAMSAALASYEEAFRTTAHASHVEIRAQAERKAPLLSPDGHWGRSPGETGAGAVRAEAEADGRRLGRYRTRRSRRALSRWAARLGRPGR</sequence>
<keyword evidence="2" id="KW-0812">Transmembrane</keyword>